<reference evidence="4" key="1">
    <citation type="submission" date="2022-12" db="EMBL/GenBank/DDBJ databases">
        <title>Draft genome assemblies for two species of Escallonia (Escalloniales).</title>
        <authorList>
            <person name="Chanderbali A."/>
            <person name="Dervinis C."/>
            <person name="Anghel I."/>
            <person name="Soltis D."/>
            <person name="Soltis P."/>
            <person name="Zapata F."/>
        </authorList>
    </citation>
    <scope>NUCLEOTIDE SEQUENCE</scope>
    <source>
        <strain evidence="4">UCBG64.0493</strain>
        <tissue evidence="4">Leaf</tissue>
    </source>
</reference>
<dbReference type="EMBL" id="JAVXUP010001344">
    <property type="protein sequence ID" value="KAK3012859.1"/>
    <property type="molecule type" value="Genomic_DNA"/>
</dbReference>
<accession>A0AA88VT50</accession>
<keyword evidence="2" id="KW-0326">Glycosidase</keyword>
<dbReference type="Proteomes" id="UP001188597">
    <property type="component" value="Unassembled WGS sequence"/>
</dbReference>
<evidence type="ECO:0000259" key="3">
    <source>
        <dbReference type="PROSITE" id="PS50228"/>
    </source>
</evidence>
<protein>
    <recommendedName>
        <fullName evidence="3">SUEL-type lectin domain-containing protein</fullName>
    </recommendedName>
</protein>
<dbReference type="Pfam" id="PF02140">
    <property type="entry name" value="SUEL_Lectin"/>
    <property type="match status" value="1"/>
</dbReference>
<dbReference type="GO" id="GO:0005975">
    <property type="term" value="P:carbohydrate metabolic process"/>
    <property type="evidence" value="ECO:0007669"/>
    <property type="project" value="InterPro"/>
</dbReference>
<dbReference type="InterPro" id="IPR008979">
    <property type="entry name" value="Galactose-bd-like_sf"/>
</dbReference>
<dbReference type="GO" id="GO:0004565">
    <property type="term" value="F:beta-galactosidase activity"/>
    <property type="evidence" value="ECO:0007669"/>
    <property type="project" value="UniProtKB-ARBA"/>
</dbReference>
<keyword evidence="1" id="KW-0378">Hydrolase</keyword>
<dbReference type="PROSITE" id="PS50228">
    <property type="entry name" value="SUEL_LECTIN"/>
    <property type="match status" value="1"/>
</dbReference>
<dbReference type="InterPro" id="IPR001944">
    <property type="entry name" value="Glycoside_Hdrlase_35"/>
</dbReference>
<dbReference type="CDD" id="cd22842">
    <property type="entry name" value="Gal_Rha_Lectin_BGal"/>
    <property type="match status" value="1"/>
</dbReference>
<dbReference type="InterPro" id="IPR043159">
    <property type="entry name" value="Lectin_gal-bd_sf"/>
</dbReference>
<evidence type="ECO:0000256" key="2">
    <source>
        <dbReference type="ARBA" id="ARBA00023295"/>
    </source>
</evidence>
<feature type="domain" description="SUEL-type lectin" evidence="3">
    <location>
        <begin position="76"/>
        <end position="162"/>
    </location>
</feature>
<evidence type="ECO:0000313" key="5">
    <source>
        <dbReference type="Proteomes" id="UP001188597"/>
    </source>
</evidence>
<dbReference type="InterPro" id="IPR048913">
    <property type="entry name" value="BetaGal_gal-bd"/>
</dbReference>
<organism evidence="4 5">
    <name type="scientific">Escallonia herrerae</name>
    <dbReference type="NCBI Taxonomy" id="1293975"/>
    <lineage>
        <taxon>Eukaryota</taxon>
        <taxon>Viridiplantae</taxon>
        <taxon>Streptophyta</taxon>
        <taxon>Embryophyta</taxon>
        <taxon>Tracheophyta</taxon>
        <taxon>Spermatophyta</taxon>
        <taxon>Magnoliopsida</taxon>
        <taxon>eudicotyledons</taxon>
        <taxon>Gunneridae</taxon>
        <taxon>Pentapetalae</taxon>
        <taxon>asterids</taxon>
        <taxon>campanulids</taxon>
        <taxon>Escalloniales</taxon>
        <taxon>Escalloniaceae</taxon>
        <taxon>Escallonia</taxon>
    </lineage>
</organism>
<dbReference type="AlphaFoldDB" id="A0AA88VT50"/>
<dbReference type="PRINTS" id="PR00742">
    <property type="entry name" value="GLHYDRLASE35"/>
</dbReference>
<comment type="caution">
    <text evidence="4">The sequence shown here is derived from an EMBL/GenBank/DDBJ whole genome shotgun (WGS) entry which is preliminary data.</text>
</comment>
<sequence length="162" mass="17202">MELYNEKQPNNTRWTSEGLPVSRPMTWYKATFKTPSGADPVVVDMQGMGKGHAWVNGNSLGRFWPSFVAGSTCGNTYEGNTLELSCQGGRTISEIQFASFGDPQGTCGSSKKGSCEAANALSVIQKAYIGKEACAINVSEAAFGSTNCSNNVIKRLAVQAAC</sequence>
<keyword evidence="5" id="KW-1185">Reference proteome</keyword>
<evidence type="ECO:0000313" key="4">
    <source>
        <dbReference type="EMBL" id="KAK3012859.1"/>
    </source>
</evidence>
<name>A0AA88VT50_9ASTE</name>
<dbReference type="Pfam" id="PF21467">
    <property type="entry name" value="BetaGal_gal-bd"/>
    <property type="match status" value="1"/>
</dbReference>
<gene>
    <name evidence="4" type="ORF">RJ639_008822</name>
</gene>
<dbReference type="PANTHER" id="PTHR23421">
    <property type="entry name" value="BETA-GALACTOSIDASE RELATED"/>
    <property type="match status" value="1"/>
</dbReference>
<dbReference type="InterPro" id="IPR000922">
    <property type="entry name" value="Lectin_gal-bd_dom"/>
</dbReference>
<dbReference type="Gene3D" id="2.60.120.260">
    <property type="entry name" value="Galactose-binding domain-like"/>
    <property type="match status" value="1"/>
</dbReference>
<dbReference type="GO" id="GO:0030246">
    <property type="term" value="F:carbohydrate binding"/>
    <property type="evidence" value="ECO:0007669"/>
    <property type="project" value="InterPro"/>
</dbReference>
<evidence type="ECO:0000256" key="1">
    <source>
        <dbReference type="ARBA" id="ARBA00022801"/>
    </source>
</evidence>
<proteinExistence type="predicted"/>
<dbReference type="Gene3D" id="2.60.120.740">
    <property type="match status" value="1"/>
</dbReference>
<dbReference type="SUPFAM" id="SSF49785">
    <property type="entry name" value="Galactose-binding domain-like"/>
    <property type="match status" value="1"/>
</dbReference>